<feature type="compositionally biased region" description="Low complexity" evidence="1">
    <location>
        <begin position="47"/>
        <end position="56"/>
    </location>
</feature>
<feature type="region of interest" description="Disordered" evidence="1">
    <location>
        <begin position="47"/>
        <end position="82"/>
    </location>
</feature>
<protein>
    <submittedName>
        <fullName evidence="2">Conserved integral membrane domain protein</fullName>
    </submittedName>
</protein>
<proteinExistence type="predicted"/>
<evidence type="ECO:0000256" key="1">
    <source>
        <dbReference type="SAM" id="MobiDB-lite"/>
    </source>
</evidence>
<name>A0ABP3AVV3_MYCUL</name>
<feature type="compositionally biased region" description="Basic and acidic residues" evidence="1">
    <location>
        <begin position="57"/>
        <end position="82"/>
    </location>
</feature>
<accession>A0ABP3AVV3</accession>
<reference evidence="2 3" key="1">
    <citation type="submission" date="2014-01" db="EMBL/GenBank/DDBJ databases">
        <authorList>
            <person name="Dobos K."/>
            <person name="Lenaerts A."/>
            <person name="Ordway D."/>
            <person name="DeGroote M.A."/>
            <person name="Parker T."/>
            <person name="Sizemore C."/>
            <person name="Tallon L.J."/>
            <person name="Sadzewicz L.K."/>
            <person name="Sengamalay N."/>
            <person name="Fraser C.M."/>
            <person name="Hine E."/>
            <person name="Shefchek K.A."/>
            <person name="Das S.P."/>
            <person name="Tettelin H."/>
        </authorList>
    </citation>
    <scope>NUCLEOTIDE SEQUENCE [LARGE SCALE GENOMIC DNA]</scope>
    <source>
        <strain evidence="2 3">Harvey</strain>
    </source>
</reference>
<comment type="caution">
    <text evidence="2">The sequence shown here is derived from an EMBL/GenBank/DDBJ whole genome shotgun (WGS) entry which is preliminary data.</text>
</comment>
<evidence type="ECO:0000313" key="2">
    <source>
        <dbReference type="EMBL" id="EUA94184.1"/>
    </source>
</evidence>
<sequence>MACGALAVSYGTVLLYLFVPGWTSVPSSPESVYWPGSCWCWCGCSTAGSSSSAATIDARRDRGRTGDDGGAGGDRRDGRSDRATVRCPSIHCVGRLFGI</sequence>
<keyword evidence="3" id="KW-1185">Reference proteome</keyword>
<gene>
    <name evidence="2" type="ORF">I551_8550</name>
</gene>
<organism evidence="2 3">
    <name type="scientific">Mycobacterium ulcerans str. Harvey</name>
    <dbReference type="NCBI Taxonomy" id="1299332"/>
    <lineage>
        <taxon>Bacteria</taxon>
        <taxon>Bacillati</taxon>
        <taxon>Actinomycetota</taxon>
        <taxon>Actinomycetes</taxon>
        <taxon>Mycobacteriales</taxon>
        <taxon>Mycobacteriaceae</taxon>
        <taxon>Mycobacterium</taxon>
        <taxon>Mycobacterium ulcerans group</taxon>
    </lineage>
</organism>
<dbReference type="Proteomes" id="UP000020681">
    <property type="component" value="Unassembled WGS sequence"/>
</dbReference>
<dbReference type="EMBL" id="JAOL01000011">
    <property type="protein sequence ID" value="EUA94184.1"/>
    <property type="molecule type" value="Genomic_DNA"/>
</dbReference>
<evidence type="ECO:0000313" key="3">
    <source>
        <dbReference type="Proteomes" id="UP000020681"/>
    </source>
</evidence>